<feature type="region of interest" description="Disordered" evidence="1">
    <location>
        <begin position="218"/>
        <end position="237"/>
    </location>
</feature>
<feature type="compositionally biased region" description="Basic and acidic residues" evidence="1">
    <location>
        <begin position="1"/>
        <end position="10"/>
    </location>
</feature>
<sequence length="322" mass="32244">MKQIKERLGDSSRVGSSETDALLSDVVNVTELTNPGVSKDPGRSESPAVLSGHAKLALVVTIRHDIIVSLDGELVASDGENDVSASRAGNTVAAESVECGSNGVGDFVDDVARSDDERGACIGDHVPSLAAGVTSGGGGVHAELPVGGRGERHVFQVLGAAVGVIEASVGVETSASVGNVSLLLHPHGKDGLVKESLVDGVDEGRDDVVNSEALEAETQDAVKGGTSKERGDGGGLSEGGLGHAELIGVVISEANGVHSKESISGSGSVGNAPLLAVLLVSRRLGRVELVLASAGAGESGLLGAATARRITDNLAEGYNSQS</sequence>
<accession>A0A4U5MM62</accession>
<evidence type="ECO:0000313" key="2">
    <source>
        <dbReference type="EMBL" id="TKR70596.1"/>
    </source>
</evidence>
<dbReference type="EMBL" id="AZBU02000007">
    <property type="protein sequence ID" value="TKR70596.1"/>
    <property type="molecule type" value="Genomic_DNA"/>
</dbReference>
<name>A0A4U5MM62_STECR</name>
<keyword evidence="3" id="KW-1185">Reference proteome</keyword>
<reference evidence="2 3" key="1">
    <citation type="journal article" date="2015" name="Genome Biol.">
        <title>Comparative genomics of Steinernema reveals deeply conserved gene regulatory networks.</title>
        <authorList>
            <person name="Dillman A.R."/>
            <person name="Macchietto M."/>
            <person name="Porter C.F."/>
            <person name="Rogers A."/>
            <person name="Williams B."/>
            <person name="Antoshechkin I."/>
            <person name="Lee M.M."/>
            <person name="Goodwin Z."/>
            <person name="Lu X."/>
            <person name="Lewis E.E."/>
            <person name="Goodrich-Blair H."/>
            <person name="Stock S.P."/>
            <person name="Adams B.J."/>
            <person name="Sternberg P.W."/>
            <person name="Mortazavi A."/>
        </authorList>
    </citation>
    <scope>NUCLEOTIDE SEQUENCE [LARGE SCALE GENOMIC DNA]</scope>
    <source>
        <strain evidence="2 3">ALL</strain>
    </source>
</reference>
<dbReference type="AlphaFoldDB" id="A0A4U5MM62"/>
<reference evidence="2 3" key="2">
    <citation type="journal article" date="2019" name="G3 (Bethesda)">
        <title>Hybrid Assembly of the Genome of the Entomopathogenic Nematode Steinernema carpocapsae Identifies the X-Chromosome.</title>
        <authorList>
            <person name="Serra L."/>
            <person name="Macchietto M."/>
            <person name="Macias-Munoz A."/>
            <person name="McGill C.J."/>
            <person name="Rodriguez I.M."/>
            <person name="Rodriguez B."/>
            <person name="Murad R."/>
            <person name="Mortazavi A."/>
        </authorList>
    </citation>
    <scope>NUCLEOTIDE SEQUENCE [LARGE SCALE GENOMIC DNA]</scope>
    <source>
        <strain evidence="2 3">ALL</strain>
    </source>
</reference>
<proteinExistence type="predicted"/>
<dbReference type="Proteomes" id="UP000298663">
    <property type="component" value="Unassembled WGS sequence"/>
</dbReference>
<comment type="caution">
    <text evidence="2">The sequence shown here is derived from an EMBL/GenBank/DDBJ whole genome shotgun (WGS) entry which is preliminary data.</text>
</comment>
<gene>
    <name evidence="2" type="ORF">L596_022601</name>
</gene>
<feature type="region of interest" description="Disordered" evidence="1">
    <location>
        <begin position="1"/>
        <end position="20"/>
    </location>
</feature>
<organism evidence="2 3">
    <name type="scientific">Steinernema carpocapsae</name>
    <name type="common">Entomopathogenic nematode</name>
    <dbReference type="NCBI Taxonomy" id="34508"/>
    <lineage>
        <taxon>Eukaryota</taxon>
        <taxon>Metazoa</taxon>
        <taxon>Ecdysozoa</taxon>
        <taxon>Nematoda</taxon>
        <taxon>Chromadorea</taxon>
        <taxon>Rhabditida</taxon>
        <taxon>Tylenchina</taxon>
        <taxon>Panagrolaimomorpha</taxon>
        <taxon>Strongyloidoidea</taxon>
        <taxon>Steinernematidae</taxon>
        <taxon>Steinernema</taxon>
    </lineage>
</organism>
<protein>
    <submittedName>
        <fullName evidence="2">Uncharacterized protein</fullName>
    </submittedName>
</protein>
<evidence type="ECO:0000313" key="3">
    <source>
        <dbReference type="Proteomes" id="UP000298663"/>
    </source>
</evidence>
<evidence type="ECO:0000256" key="1">
    <source>
        <dbReference type="SAM" id="MobiDB-lite"/>
    </source>
</evidence>